<dbReference type="PANTHER" id="PTHR47331">
    <property type="entry name" value="PHD-TYPE DOMAIN-CONTAINING PROTEIN"/>
    <property type="match status" value="1"/>
</dbReference>
<sequence length="134" mass="15291">MVGIKNYSLTPIQNGLTSPNSGDLIQFVYTVLLCPIKAILVPRLEFLAVLIGTRLLTFVVYSQLDCNVAQYLWTDNKAVLDWINNSQKGQERFVQNPLLEIRKVQYVQLNYILSMENPADIATRGTKNRYILIN</sequence>
<accession>A0A0N4UJY2</accession>
<dbReference type="AlphaFoldDB" id="A0A0N4UJY2"/>
<keyword evidence="3" id="KW-1185">Reference proteome</keyword>
<evidence type="ECO:0000313" key="4">
    <source>
        <dbReference type="WBParaSite" id="DME_0000799601-mRNA-1"/>
    </source>
</evidence>
<dbReference type="Proteomes" id="UP000274756">
    <property type="component" value="Unassembled WGS sequence"/>
</dbReference>
<dbReference type="STRING" id="318479.A0A0N4UJY2"/>
<evidence type="ECO:0000313" key="1">
    <source>
        <dbReference type="EMBL" id="VDN52148.1"/>
    </source>
</evidence>
<reference evidence="1 3" key="2">
    <citation type="submission" date="2018-11" db="EMBL/GenBank/DDBJ databases">
        <authorList>
            <consortium name="Pathogen Informatics"/>
        </authorList>
    </citation>
    <scope>NUCLEOTIDE SEQUENCE [LARGE SCALE GENOMIC DNA]</scope>
</reference>
<gene>
    <name evidence="1" type="ORF">DME_LOCUS2121</name>
</gene>
<dbReference type="EMBL" id="UYYG01000046">
    <property type="protein sequence ID" value="VDN52148.1"/>
    <property type="molecule type" value="Genomic_DNA"/>
</dbReference>
<dbReference type="OrthoDB" id="5877161at2759"/>
<protein>
    <submittedName>
        <fullName evidence="4">Pecanex-like protein</fullName>
    </submittedName>
</protein>
<proteinExistence type="predicted"/>
<evidence type="ECO:0000313" key="3">
    <source>
        <dbReference type="Proteomes" id="UP000274756"/>
    </source>
</evidence>
<dbReference type="WBParaSite" id="DME_0000799601-mRNA-1">
    <property type="protein sequence ID" value="DME_0000799601-mRNA-1"/>
    <property type="gene ID" value="DME_0000799601"/>
</dbReference>
<organism evidence="2 4">
    <name type="scientific">Dracunculus medinensis</name>
    <name type="common">Guinea worm</name>
    <dbReference type="NCBI Taxonomy" id="318479"/>
    <lineage>
        <taxon>Eukaryota</taxon>
        <taxon>Metazoa</taxon>
        <taxon>Ecdysozoa</taxon>
        <taxon>Nematoda</taxon>
        <taxon>Chromadorea</taxon>
        <taxon>Rhabditida</taxon>
        <taxon>Spirurina</taxon>
        <taxon>Dracunculoidea</taxon>
        <taxon>Dracunculidae</taxon>
        <taxon>Dracunculus</taxon>
    </lineage>
</organism>
<name>A0A0N4UJY2_DRAME</name>
<reference evidence="4" key="1">
    <citation type="submission" date="2017-02" db="UniProtKB">
        <authorList>
            <consortium name="WormBaseParasite"/>
        </authorList>
    </citation>
    <scope>IDENTIFICATION</scope>
</reference>
<evidence type="ECO:0000313" key="2">
    <source>
        <dbReference type="Proteomes" id="UP000038040"/>
    </source>
</evidence>
<dbReference type="Proteomes" id="UP000038040">
    <property type="component" value="Unplaced"/>
</dbReference>